<organism evidence="2 3">
    <name type="scientific">Armillaria tabescens</name>
    <name type="common">Ringless honey mushroom</name>
    <name type="synonym">Agaricus tabescens</name>
    <dbReference type="NCBI Taxonomy" id="1929756"/>
    <lineage>
        <taxon>Eukaryota</taxon>
        <taxon>Fungi</taxon>
        <taxon>Dikarya</taxon>
        <taxon>Basidiomycota</taxon>
        <taxon>Agaricomycotina</taxon>
        <taxon>Agaricomycetes</taxon>
        <taxon>Agaricomycetidae</taxon>
        <taxon>Agaricales</taxon>
        <taxon>Marasmiineae</taxon>
        <taxon>Physalacriaceae</taxon>
        <taxon>Desarmillaria</taxon>
    </lineage>
</organism>
<dbReference type="RefSeq" id="XP_060323230.1">
    <property type="nucleotide sequence ID" value="XM_060479974.1"/>
</dbReference>
<dbReference type="GeneID" id="85363522"/>
<dbReference type="AlphaFoldDB" id="A0AA39JDF4"/>
<sequence>MPEDPYAFFNAPARPRKLAPLTKQRHWRTMSAAIKNRRMGKLAIRPENIPKKRLDETQSQYRLVPASPGNTPIHDSEAENQYNGPSTWDFMTLEIDMSNGMTAIFDELERFRTSFGVRINSLKLRSGLRETREALEQLEELADWIDEADLRSQAEEEHQRLWKGWSEYVERENAQLKMEKDSEHGEPTEVQGDSRRLDY</sequence>
<gene>
    <name evidence="2" type="ORF">EV420DRAFT_1734165</name>
</gene>
<evidence type="ECO:0000313" key="3">
    <source>
        <dbReference type="Proteomes" id="UP001175211"/>
    </source>
</evidence>
<accession>A0AA39JDF4</accession>
<proteinExistence type="predicted"/>
<comment type="caution">
    <text evidence="2">The sequence shown here is derived from an EMBL/GenBank/DDBJ whole genome shotgun (WGS) entry which is preliminary data.</text>
</comment>
<protein>
    <submittedName>
        <fullName evidence="2">Uncharacterized protein</fullName>
    </submittedName>
</protein>
<keyword evidence="3" id="KW-1185">Reference proteome</keyword>
<feature type="region of interest" description="Disordered" evidence="1">
    <location>
        <begin position="176"/>
        <end position="199"/>
    </location>
</feature>
<evidence type="ECO:0000313" key="2">
    <source>
        <dbReference type="EMBL" id="KAK0439299.1"/>
    </source>
</evidence>
<name>A0AA39JDF4_ARMTA</name>
<reference evidence="2" key="1">
    <citation type="submission" date="2023-06" db="EMBL/GenBank/DDBJ databases">
        <authorList>
            <consortium name="Lawrence Berkeley National Laboratory"/>
            <person name="Ahrendt S."/>
            <person name="Sahu N."/>
            <person name="Indic B."/>
            <person name="Wong-Bajracharya J."/>
            <person name="Merenyi Z."/>
            <person name="Ke H.-M."/>
            <person name="Monk M."/>
            <person name="Kocsube S."/>
            <person name="Drula E."/>
            <person name="Lipzen A."/>
            <person name="Balint B."/>
            <person name="Henrissat B."/>
            <person name="Andreopoulos B."/>
            <person name="Martin F.M."/>
            <person name="Harder C.B."/>
            <person name="Rigling D."/>
            <person name="Ford K.L."/>
            <person name="Foster G.D."/>
            <person name="Pangilinan J."/>
            <person name="Papanicolaou A."/>
            <person name="Barry K."/>
            <person name="LaButti K."/>
            <person name="Viragh M."/>
            <person name="Koriabine M."/>
            <person name="Yan M."/>
            <person name="Riley R."/>
            <person name="Champramary S."/>
            <person name="Plett K.L."/>
            <person name="Tsai I.J."/>
            <person name="Slot J."/>
            <person name="Sipos G."/>
            <person name="Plett J."/>
            <person name="Nagy L.G."/>
            <person name="Grigoriev I.V."/>
        </authorList>
    </citation>
    <scope>NUCLEOTIDE SEQUENCE</scope>
    <source>
        <strain evidence="2">CCBAS 213</strain>
    </source>
</reference>
<evidence type="ECO:0000256" key="1">
    <source>
        <dbReference type="SAM" id="MobiDB-lite"/>
    </source>
</evidence>
<dbReference type="Proteomes" id="UP001175211">
    <property type="component" value="Unassembled WGS sequence"/>
</dbReference>
<dbReference type="EMBL" id="JAUEPS010000087">
    <property type="protein sequence ID" value="KAK0439299.1"/>
    <property type="molecule type" value="Genomic_DNA"/>
</dbReference>